<evidence type="ECO:0000313" key="4">
    <source>
        <dbReference type="Proteomes" id="UP000578569"/>
    </source>
</evidence>
<feature type="compositionally biased region" description="Low complexity" evidence="1">
    <location>
        <begin position="61"/>
        <end position="79"/>
    </location>
</feature>
<keyword evidence="2" id="KW-0472">Membrane</keyword>
<feature type="region of interest" description="Disordered" evidence="1">
    <location>
        <begin position="61"/>
        <end position="103"/>
    </location>
</feature>
<protein>
    <submittedName>
        <fullName evidence="3">Uncharacterized protein</fullName>
    </submittedName>
</protein>
<name>A0A839Z2T1_9SPHN</name>
<comment type="caution">
    <text evidence="3">The sequence shown here is derived from an EMBL/GenBank/DDBJ whole genome shotgun (WGS) entry which is preliminary data.</text>
</comment>
<dbReference type="RefSeq" id="WP_183933630.1">
    <property type="nucleotide sequence ID" value="NZ_JACICF010000001.1"/>
</dbReference>
<feature type="compositionally biased region" description="Basic and acidic residues" evidence="1">
    <location>
        <begin position="80"/>
        <end position="103"/>
    </location>
</feature>
<dbReference type="Proteomes" id="UP000578569">
    <property type="component" value="Unassembled WGS sequence"/>
</dbReference>
<dbReference type="AlphaFoldDB" id="A0A839Z2T1"/>
<evidence type="ECO:0000256" key="2">
    <source>
        <dbReference type="SAM" id="Phobius"/>
    </source>
</evidence>
<gene>
    <name evidence="3" type="ORF">FHS50_001390</name>
</gene>
<proteinExistence type="predicted"/>
<organism evidence="3 4">
    <name type="scientific">Sphingomicrobium lutaoense</name>
    <dbReference type="NCBI Taxonomy" id="515949"/>
    <lineage>
        <taxon>Bacteria</taxon>
        <taxon>Pseudomonadati</taxon>
        <taxon>Pseudomonadota</taxon>
        <taxon>Alphaproteobacteria</taxon>
        <taxon>Sphingomonadales</taxon>
        <taxon>Sphingomonadaceae</taxon>
        <taxon>Sphingomicrobium</taxon>
    </lineage>
</organism>
<sequence>MALASDHSQRIRIGLTGLGVVFLMVVLGSAIGGGTEEEVPVANEVVAPSPREPLAEIGAAPGSAAEVDADAAEAQAEAKAGAKAEDMVAEELKDELAGESRPQ</sequence>
<feature type="transmembrane region" description="Helical" evidence="2">
    <location>
        <begin position="12"/>
        <end position="31"/>
    </location>
</feature>
<evidence type="ECO:0000313" key="3">
    <source>
        <dbReference type="EMBL" id="MBB3764367.1"/>
    </source>
</evidence>
<dbReference type="EMBL" id="JACICF010000001">
    <property type="protein sequence ID" value="MBB3764367.1"/>
    <property type="molecule type" value="Genomic_DNA"/>
</dbReference>
<accession>A0A839Z2T1</accession>
<reference evidence="3 4" key="1">
    <citation type="submission" date="2020-08" db="EMBL/GenBank/DDBJ databases">
        <title>Genomic Encyclopedia of Type Strains, Phase IV (KMG-IV): sequencing the most valuable type-strain genomes for metagenomic binning, comparative biology and taxonomic classification.</title>
        <authorList>
            <person name="Goeker M."/>
        </authorList>
    </citation>
    <scope>NUCLEOTIDE SEQUENCE [LARGE SCALE GENOMIC DNA]</scope>
    <source>
        <strain evidence="3 4">DSM 24194</strain>
    </source>
</reference>
<keyword evidence="2" id="KW-1133">Transmembrane helix</keyword>
<keyword evidence="4" id="KW-1185">Reference proteome</keyword>
<evidence type="ECO:0000256" key="1">
    <source>
        <dbReference type="SAM" id="MobiDB-lite"/>
    </source>
</evidence>
<keyword evidence="2" id="KW-0812">Transmembrane</keyword>